<name>A0A8B4VQ48_KLEPN</name>
<proteinExistence type="predicted"/>
<organism evidence="1 2">
    <name type="scientific">Klebsiella pneumoniae</name>
    <dbReference type="NCBI Taxonomy" id="573"/>
    <lineage>
        <taxon>Bacteria</taxon>
        <taxon>Pseudomonadati</taxon>
        <taxon>Pseudomonadota</taxon>
        <taxon>Gammaproteobacteria</taxon>
        <taxon>Enterobacterales</taxon>
        <taxon>Enterobacteriaceae</taxon>
        <taxon>Klebsiella/Raoultella group</taxon>
        <taxon>Klebsiella</taxon>
        <taxon>Klebsiella pneumoniae complex</taxon>
    </lineage>
</organism>
<dbReference type="Proteomes" id="UP000258253">
    <property type="component" value="Unassembled WGS sequence"/>
</dbReference>
<gene>
    <name evidence="1" type="ORF">SAMEA3538828_05258</name>
</gene>
<dbReference type="EMBL" id="ULCI01000053">
    <property type="protein sequence ID" value="SYR48749.1"/>
    <property type="molecule type" value="Genomic_DNA"/>
</dbReference>
<reference evidence="1 2" key="1">
    <citation type="submission" date="2018-08" db="EMBL/GenBank/DDBJ databases">
        <authorList>
            <consortium name="Pathogen Informatics"/>
        </authorList>
    </citation>
    <scope>NUCLEOTIDE SEQUENCE [LARGE SCALE GENOMIC DNA]</scope>
    <source>
        <strain evidence="1 2">EuSCAPE_HU047</strain>
    </source>
</reference>
<evidence type="ECO:0000313" key="2">
    <source>
        <dbReference type="Proteomes" id="UP000258253"/>
    </source>
</evidence>
<comment type="caution">
    <text evidence="1">The sequence shown here is derived from an EMBL/GenBank/DDBJ whole genome shotgun (WGS) entry which is preliminary data.</text>
</comment>
<protein>
    <submittedName>
        <fullName evidence="1">Uncharacterized protein</fullName>
    </submittedName>
</protein>
<sequence length="192" mass="21200">MRIKFEVLPVRAGSRQSGFPGDGLPVSGQRDRFILIRAIRLANFVLATDQQTHRSGNTFGLHHHPVLALAIQRHRLVVVGENSWADSGRPVQPDPRFPVPEIAKGHTGWILNIPGSAALQKIKVRDQVVAGVAGGRQHIRQICQLLALCGQFPFRLCHPVIDRSQCRGIGLLRHIAVSRVQAVLQVRQLLAL</sequence>
<dbReference type="AlphaFoldDB" id="A0A8B4VQ48"/>
<evidence type="ECO:0000313" key="1">
    <source>
        <dbReference type="EMBL" id="SYR48749.1"/>
    </source>
</evidence>
<accession>A0A8B4VQ48</accession>